<evidence type="ECO:0000256" key="12">
    <source>
        <dbReference type="ARBA" id="ARBA00022840"/>
    </source>
</evidence>
<comment type="catalytic activity">
    <reaction evidence="1">
        <text>ATP + protein L-histidine = ADP + protein N-phospho-L-histidine.</text>
        <dbReference type="EC" id="2.7.13.3"/>
    </reaction>
</comment>
<dbReference type="GO" id="GO:0009881">
    <property type="term" value="F:photoreceptor activity"/>
    <property type="evidence" value="ECO:0007669"/>
    <property type="project" value="UniProtKB-KW"/>
</dbReference>
<dbReference type="Pfam" id="PF08447">
    <property type="entry name" value="PAS_3"/>
    <property type="match status" value="2"/>
</dbReference>
<dbReference type="GO" id="GO:0004673">
    <property type="term" value="F:protein histidine kinase activity"/>
    <property type="evidence" value="ECO:0007669"/>
    <property type="project" value="UniProtKB-EC"/>
</dbReference>
<evidence type="ECO:0000256" key="4">
    <source>
        <dbReference type="ARBA" id="ARBA00022543"/>
    </source>
</evidence>
<dbReference type="InterPro" id="IPR035965">
    <property type="entry name" value="PAS-like_dom_sf"/>
</dbReference>
<dbReference type="PROSITE" id="PS50112">
    <property type="entry name" value="PAS"/>
    <property type="match status" value="2"/>
</dbReference>
<evidence type="ECO:0000256" key="3">
    <source>
        <dbReference type="ARBA" id="ARBA00021740"/>
    </source>
</evidence>
<dbReference type="PROSITE" id="PS50113">
    <property type="entry name" value="PAC"/>
    <property type="match status" value="3"/>
</dbReference>
<dbReference type="Proteomes" id="UP000199495">
    <property type="component" value="Unassembled WGS sequence"/>
</dbReference>
<dbReference type="InterPro" id="IPR011102">
    <property type="entry name" value="Sig_transdc_His_kinase_HWE"/>
</dbReference>
<dbReference type="Pfam" id="PF07536">
    <property type="entry name" value="HWE_HK"/>
    <property type="match status" value="1"/>
</dbReference>
<feature type="domain" description="PAS" evidence="15">
    <location>
        <begin position="129"/>
        <end position="200"/>
    </location>
</feature>
<name>A0A1G8ALU8_9HYPH</name>
<dbReference type="OrthoDB" id="7991996at2"/>
<dbReference type="EMBL" id="FNCS01000033">
    <property type="protein sequence ID" value="SDH21823.1"/>
    <property type="molecule type" value="Genomic_DNA"/>
</dbReference>
<dbReference type="InterPro" id="IPR000014">
    <property type="entry name" value="PAS"/>
</dbReference>
<protein>
    <recommendedName>
        <fullName evidence="3">Blue-light-activated histidine kinase</fullName>
        <ecNumber evidence="2">2.7.13.3</ecNumber>
    </recommendedName>
</protein>
<dbReference type="InterPro" id="IPR001610">
    <property type="entry name" value="PAC"/>
</dbReference>
<dbReference type="InterPro" id="IPR036890">
    <property type="entry name" value="HATPase_C_sf"/>
</dbReference>
<keyword evidence="9" id="KW-0808">Transferase</keyword>
<dbReference type="InterPro" id="IPR052162">
    <property type="entry name" value="Sensor_kinase/Photoreceptor"/>
</dbReference>
<feature type="domain" description="PAC" evidence="16">
    <location>
        <begin position="76"/>
        <end position="128"/>
    </location>
</feature>
<dbReference type="FunFam" id="3.30.450.20:FF:000099">
    <property type="entry name" value="Sensory box sensor histidine kinase"/>
    <property type="match status" value="1"/>
</dbReference>
<keyword evidence="6" id="KW-0716">Sensory transduction</keyword>
<keyword evidence="18" id="KW-1185">Reference proteome</keyword>
<dbReference type="STRING" id="440168.SAMN04487974_1337"/>
<evidence type="ECO:0000256" key="2">
    <source>
        <dbReference type="ARBA" id="ARBA00012438"/>
    </source>
</evidence>
<dbReference type="Gene3D" id="3.30.565.10">
    <property type="entry name" value="Histidine kinase-like ATPase, C-terminal domain"/>
    <property type="match status" value="1"/>
</dbReference>
<evidence type="ECO:0000256" key="6">
    <source>
        <dbReference type="ARBA" id="ARBA00022606"/>
    </source>
</evidence>
<evidence type="ECO:0000256" key="5">
    <source>
        <dbReference type="ARBA" id="ARBA00022553"/>
    </source>
</evidence>
<evidence type="ECO:0000256" key="8">
    <source>
        <dbReference type="ARBA" id="ARBA00022643"/>
    </source>
</evidence>
<keyword evidence="14" id="KW-0675">Receptor</keyword>
<dbReference type="SMART" id="SM00911">
    <property type="entry name" value="HWE_HK"/>
    <property type="match status" value="1"/>
</dbReference>
<dbReference type="Gene3D" id="3.30.450.20">
    <property type="entry name" value="PAS domain"/>
    <property type="match status" value="3"/>
</dbReference>
<dbReference type="RefSeq" id="WP_090600353.1">
    <property type="nucleotide sequence ID" value="NZ_FNCS01000033.1"/>
</dbReference>
<dbReference type="CDD" id="cd00130">
    <property type="entry name" value="PAS"/>
    <property type="match status" value="3"/>
</dbReference>
<dbReference type="Gene3D" id="2.10.70.100">
    <property type="match status" value="2"/>
</dbReference>
<evidence type="ECO:0000256" key="13">
    <source>
        <dbReference type="ARBA" id="ARBA00022991"/>
    </source>
</evidence>
<feature type="domain" description="PAC" evidence="16">
    <location>
        <begin position="335"/>
        <end position="387"/>
    </location>
</feature>
<evidence type="ECO:0000313" key="18">
    <source>
        <dbReference type="Proteomes" id="UP000199495"/>
    </source>
</evidence>
<evidence type="ECO:0000256" key="14">
    <source>
        <dbReference type="ARBA" id="ARBA00023170"/>
    </source>
</evidence>
<reference evidence="17 18" key="1">
    <citation type="submission" date="2016-10" db="EMBL/GenBank/DDBJ databases">
        <authorList>
            <person name="de Groot N.N."/>
        </authorList>
    </citation>
    <scope>NUCLEOTIDE SEQUENCE [LARGE SCALE GENOMIC DNA]</scope>
    <source>
        <strain evidence="17 18">CGMCC 1.10267</strain>
    </source>
</reference>
<feature type="domain" description="PAC" evidence="16">
    <location>
        <begin position="205"/>
        <end position="259"/>
    </location>
</feature>
<evidence type="ECO:0000256" key="1">
    <source>
        <dbReference type="ARBA" id="ARBA00000085"/>
    </source>
</evidence>
<dbReference type="AlphaFoldDB" id="A0A1G8ALU8"/>
<evidence type="ECO:0000313" key="17">
    <source>
        <dbReference type="EMBL" id="SDH21823.1"/>
    </source>
</evidence>
<keyword evidence="12" id="KW-0067">ATP-binding</keyword>
<proteinExistence type="predicted"/>
<evidence type="ECO:0000256" key="10">
    <source>
        <dbReference type="ARBA" id="ARBA00022741"/>
    </source>
</evidence>
<gene>
    <name evidence="17" type="ORF">SAMN04487974_1337</name>
</gene>
<feature type="domain" description="PAS" evidence="15">
    <location>
        <begin position="3"/>
        <end position="74"/>
    </location>
</feature>
<dbReference type="InterPro" id="IPR013655">
    <property type="entry name" value="PAS_fold_3"/>
</dbReference>
<sequence length="575" mass="63954">MTDDDRFAEIANAAPFPMWRSDEQGNCTVLNRAWSIVTGQTLQAGLRKGWMEYIHPGDIDAIKAKFRKASLQRSAYQAEYRLRHADGVYRWMVDSATPRLDGKGRLLGYIGSLVDIGDRKAAEIELVQAERRLRIATEAAGIGIWEWDLATNIFACSPRAIEIFGFSPDDQISFDHFRAVMHPDDLEKVQTASQRALDPNIRDSQPYRYRILRADTGEVRWVLAHAEASFDQAGATANRYTGTFQDVTDAYVAEQELRDSEARLRMALDAAGLVVWEVDLQSNRVTPSSDLNLFFGFAPEDEPTLDQLHDRYAPGEKERLAQLGENARAKGETALSTEFRFVMRDGDQRWALLLAQAAPPTPRSGPRAIGVLMDITERKRNEERLEAIAGELEHRVKNSLSVAQSLAMQTFRGIPSAKEPLERFLDRVQALASATHALAANHGAGAELSTLVQEITAPYRDKIQDPFHIHGGSALLDAQSATACSMALHELCTNAAKYGALTVPQGLIEICWKHADDTVELKWIESKGPAVTEPRQKGFGTKLLATLFPAGAVEHTFDRRGVRCSIRLPASEYRL</sequence>
<dbReference type="SUPFAM" id="SSF55785">
    <property type="entry name" value="PYP-like sensor domain (PAS domain)"/>
    <property type="match status" value="3"/>
</dbReference>
<keyword evidence="11" id="KW-0418">Kinase</keyword>
<dbReference type="EC" id="2.7.13.3" evidence="2"/>
<evidence type="ECO:0000256" key="7">
    <source>
        <dbReference type="ARBA" id="ARBA00022630"/>
    </source>
</evidence>
<keyword evidence="5" id="KW-0597">Phosphoprotein</keyword>
<evidence type="ECO:0000259" key="16">
    <source>
        <dbReference type="PROSITE" id="PS50113"/>
    </source>
</evidence>
<accession>A0A1G8ALU8</accession>
<keyword evidence="4" id="KW-0600">Photoreceptor protein</keyword>
<keyword evidence="10" id="KW-0547">Nucleotide-binding</keyword>
<evidence type="ECO:0000256" key="9">
    <source>
        <dbReference type="ARBA" id="ARBA00022679"/>
    </source>
</evidence>
<dbReference type="InterPro" id="IPR000700">
    <property type="entry name" value="PAS-assoc_C"/>
</dbReference>
<keyword evidence="8" id="KW-0288">FMN</keyword>
<dbReference type="PANTHER" id="PTHR43304">
    <property type="entry name" value="PHYTOCHROME-LIKE PROTEIN CPH1"/>
    <property type="match status" value="1"/>
</dbReference>
<evidence type="ECO:0000256" key="11">
    <source>
        <dbReference type="ARBA" id="ARBA00022777"/>
    </source>
</evidence>
<organism evidence="17 18">
    <name type="scientific">Pelagibacterium luteolum</name>
    <dbReference type="NCBI Taxonomy" id="440168"/>
    <lineage>
        <taxon>Bacteria</taxon>
        <taxon>Pseudomonadati</taxon>
        <taxon>Pseudomonadota</taxon>
        <taxon>Alphaproteobacteria</taxon>
        <taxon>Hyphomicrobiales</taxon>
        <taxon>Devosiaceae</taxon>
        <taxon>Pelagibacterium</taxon>
    </lineage>
</organism>
<keyword evidence="7" id="KW-0285">Flavoprotein</keyword>
<keyword evidence="13" id="KW-0157">Chromophore</keyword>
<dbReference type="SMART" id="SM00091">
    <property type="entry name" value="PAS"/>
    <property type="match status" value="3"/>
</dbReference>
<dbReference type="GO" id="GO:0005524">
    <property type="term" value="F:ATP binding"/>
    <property type="evidence" value="ECO:0007669"/>
    <property type="project" value="UniProtKB-KW"/>
</dbReference>
<dbReference type="PANTHER" id="PTHR43304:SF1">
    <property type="entry name" value="PAC DOMAIN-CONTAINING PROTEIN"/>
    <property type="match status" value="1"/>
</dbReference>
<evidence type="ECO:0000259" key="15">
    <source>
        <dbReference type="PROSITE" id="PS50112"/>
    </source>
</evidence>
<dbReference type="NCBIfam" id="TIGR00229">
    <property type="entry name" value="sensory_box"/>
    <property type="match status" value="3"/>
</dbReference>
<dbReference type="SMART" id="SM00086">
    <property type="entry name" value="PAC"/>
    <property type="match status" value="3"/>
</dbReference>